<sequence length="85" mass="9456">MIVYAPVPESFRPLKVAVSGSSIVLRSLEDAAAFMRGHPVGEHAEMLLDQMESASGPDLQRRAWRAFETFADAMRLTPEAQQRIL</sequence>
<dbReference type="AlphaFoldDB" id="A0A4R3M366"/>
<reference evidence="1 2" key="1">
    <citation type="submission" date="2019-03" db="EMBL/GenBank/DDBJ databases">
        <title>Genomic Encyclopedia of Type Strains, Phase IV (KMG-IV): sequencing the most valuable type-strain genomes for metagenomic binning, comparative biology and taxonomic classification.</title>
        <authorList>
            <person name="Goeker M."/>
        </authorList>
    </citation>
    <scope>NUCLEOTIDE SEQUENCE [LARGE SCALE GENOMIC DNA]</scope>
    <source>
        <strain evidence="1 2">DSM 9035</strain>
    </source>
</reference>
<organism evidence="1 2">
    <name type="scientific">Aquabacter spiritensis</name>
    <dbReference type="NCBI Taxonomy" id="933073"/>
    <lineage>
        <taxon>Bacteria</taxon>
        <taxon>Pseudomonadati</taxon>
        <taxon>Pseudomonadota</taxon>
        <taxon>Alphaproteobacteria</taxon>
        <taxon>Hyphomicrobiales</taxon>
        <taxon>Xanthobacteraceae</taxon>
        <taxon>Aquabacter</taxon>
    </lineage>
</organism>
<name>A0A4R3M366_9HYPH</name>
<dbReference type="Proteomes" id="UP000294664">
    <property type="component" value="Unassembled WGS sequence"/>
</dbReference>
<evidence type="ECO:0000313" key="1">
    <source>
        <dbReference type="EMBL" id="TCT07661.1"/>
    </source>
</evidence>
<evidence type="ECO:0000313" key="2">
    <source>
        <dbReference type="Proteomes" id="UP000294664"/>
    </source>
</evidence>
<accession>A0A4R3M366</accession>
<keyword evidence="2" id="KW-1185">Reference proteome</keyword>
<protein>
    <submittedName>
        <fullName evidence="1">Uncharacterized protein</fullName>
    </submittedName>
</protein>
<dbReference type="EMBL" id="SMAI01000001">
    <property type="protein sequence ID" value="TCT07661.1"/>
    <property type="molecule type" value="Genomic_DNA"/>
</dbReference>
<dbReference type="RefSeq" id="WP_132028697.1">
    <property type="nucleotide sequence ID" value="NZ_SMAI01000001.1"/>
</dbReference>
<proteinExistence type="predicted"/>
<comment type="caution">
    <text evidence="1">The sequence shown here is derived from an EMBL/GenBank/DDBJ whole genome shotgun (WGS) entry which is preliminary data.</text>
</comment>
<dbReference type="OrthoDB" id="8448801at2"/>
<gene>
    <name evidence="1" type="ORF">EDC64_101180</name>
</gene>